<name>A0A5K7SBS1_9BACT</name>
<gene>
    <name evidence="3" type="ORF">AQPE_3099</name>
</gene>
<evidence type="ECO:0000256" key="1">
    <source>
        <dbReference type="ARBA" id="ARBA00023002"/>
    </source>
</evidence>
<accession>A0A5K7SBS1</accession>
<dbReference type="KEGG" id="anf:AQPE_3099"/>
<keyword evidence="4" id="KW-1185">Reference proteome</keyword>
<dbReference type="InterPro" id="IPR020471">
    <property type="entry name" value="AKR"/>
</dbReference>
<dbReference type="PANTHER" id="PTHR43364">
    <property type="entry name" value="NADH-SPECIFIC METHYLGLYOXAL REDUCTASE-RELATED"/>
    <property type="match status" value="1"/>
</dbReference>
<dbReference type="Pfam" id="PF00248">
    <property type="entry name" value="Aldo_ket_red"/>
    <property type="match status" value="1"/>
</dbReference>
<dbReference type="InterPro" id="IPR023210">
    <property type="entry name" value="NADP_OxRdtase_dom"/>
</dbReference>
<dbReference type="Proteomes" id="UP001193389">
    <property type="component" value="Chromosome"/>
</dbReference>
<dbReference type="PANTHER" id="PTHR43364:SF4">
    <property type="entry name" value="NAD(P)-LINKED OXIDOREDUCTASE SUPERFAMILY PROTEIN"/>
    <property type="match status" value="1"/>
</dbReference>
<dbReference type="AlphaFoldDB" id="A0A5K7SBS1"/>
<keyword evidence="1" id="KW-0560">Oxidoreductase</keyword>
<dbReference type="RefSeq" id="WP_318347217.1">
    <property type="nucleotide sequence ID" value="NZ_AP018694.1"/>
</dbReference>
<evidence type="ECO:0000313" key="4">
    <source>
        <dbReference type="Proteomes" id="UP001193389"/>
    </source>
</evidence>
<feature type="domain" description="NADP-dependent oxidoreductase" evidence="2">
    <location>
        <begin position="16"/>
        <end position="320"/>
    </location>
</feature>
<protein>
    <submittedName>
        <fullName evidence="3">L-fuco-beta-pyranose dehydrogenase</fullName>
    </submittedName>
</protein>
<dbReference type="GO" id="GO:0016491">
    <property type="term" value="F:oxidoreductase activity"/>
    <property type="evidence" value="ECO:0007669"/>
    <property type="project" value="UniProtKB-KW"/>
</dbReference>
<dbReference type="EMBL" id="AP018694">
    <property type="protein sequence ID" value="BBE18929.1"/>
    <property type="molecule type" value="Genomic_DNA"/>
</dbReference>
<dbReference type="InterPro" id="IPR050523">
    <property type="entry name" value="AKR_Detox_Biosynth"/>
</dbReference>
<dbReference type="SUPFAM" id="SSF51430">
    <property type="entry name" value="NAD(P)-linked oxidoreductase"/>
    <property type="match status" value="1"/>
</dbReference>
<evidence type="ECO:0000313" key="3">
    <source>
        <dbReference type="EMBL" id="BBE18929.1"/>
    </source>
</evidence>
<organism evidence="3 4">
    <name type="scientific">Aquipluma nitroreducens</name>
    <dbReference type="NCBI Taxonomy" id="2010828"/>
    <lineage>
        <taxon>Bacteria</taxon>
        <taxon>Pseudomonadati</taxon>
        <taxon>Bacteroidota</taxon>
        <taxon>Bacteroidia</taxon>
        <taxon>Marinilabiliales</taxon>
        <taxon>Prolixibacteraceae</taxon>
        <taxon>Aquipluma</taxon>
    </lineage>
</organism>
<dbReference type="PRINTS" id="PR00069">
    <property type="entry name" value="ALDKETRDTASE"/>
</dbReference>
<sequence>MEYRKLGNSDLNVSAVTFGAWAAGGWMWGGTERSEAVEAIRAGFDYGVTSIDTAPAYGQGTSEEIVGEAIKGMPRDKIQILTKYGLSWEGTKGEFFFNSKNNQGKPIDIYRYSGKESIIKECETSLRLLGTDYIDLYQIHWADPTTPVQETMEAVAQLIKEGKVRYAGVCNYDVSLMKEAAKYINLVSDQVSYSMVKRDIEQDLVPYLIENNKSVLAYSPLQRGLLSGKIKPGHLFAEGDTRIDQPYYSDQNITLINAFLQKIKPLADDKKATLSQLVIRWTIEQPGITIALVGARNAAQSVENAKAAQLKLSSDEINFMNAELDKLKLDL</sequence>
<proteinExistence type="predicted"/>
<dbReference type="Gene3D" id="3.20.20.100">
    <property type="entry name" value="NADP-dependent oxidoreductase domain"/>
    <property type="match status" value="1"/>
</dbReference>
<evidence type="ECO:0000259" key="2">
    <source>
        <dbReference type="Pfam" id="PF00248"/>
    </source>
</evidence>
<dbReference type="InterPro" id="IPR036812">
    <property type="entry name" value="NAD(P)_OxRdtase_dom_sf"/>
</dbReference>
<dbReference type="GO" id="GO:0005829">
    <property type="term" value="C:cytosol"/>
    <property type="evidence" value="ECO:0007669"/>
    <property type="project" value="TreeGrafter"/>
</dbReference>
<reference evidence="3" key="1">
    <citation type="journal article" date="2020" name="Int. J. Syst. Evol. Microbiol.">
        <title>Aquipluma nitroreducens gen. nov. sp. nov., a novel facultatively anaerobic bacterium isolated from a freshwater lake.</title>
        <authorList>
            <person name="Watanabe M."/>
            <person name="Kojima H."/>
            <person name="Fukui M."/>
        </authorList>
    </citation>
    <scope>NUCLEOTIDE SEQUENCE</scope>
    <source>
        <strain evidence="3">MeG22</strain>
    </source>
</reference>